<evidence type="ECO:0000256" key="2">
    <source>
        <dbReference type="SAM" id="Phobius"/>
    </source>
</evidence>
<keyword evidence="2" id="KW-1133">Transmembrane helix</keyword>
<proteinExistence type="predicted"/>
<feature type="transmembrane region" description="Helical" evidence="2">
    <location>
        <begin position="235"/>
        <end position="259"/>
    </location>
</feature>
<dbReference type="SUPFAM" id="SSF81995">
    <property type="entry name" value="beta-sandwich domain of Sec23/24"/>
    <property type="match status" value="1"/>
</dbReference>
<feature type="compositionally biased region" description="Low complexity" evidence="1">
    <location>
        <begin position="40"/>
        <end position="55"/>
    </location>
</feature>
<feature type="region of interest" description="Disordered" evidence="1">
    <location>
        <begin position="1"/>
        <end position="81"/>
    </location>
</feature>
<organism evidence="3 4">
    <name type="scientific">Flavimobilis rhizosphaerae</name>
    <dbReference type="NCBI Taxonomy" id="2775421"/>
    <lineage>
        <taxon>Bacteria</taxon>
        <taxon>Bacillati</taxon>
        <taxon>Actinomycetota</taxon>
        <taxon>Actinomycetes</taxon>
        <taxon>Micrococcales</taxon>
        <taxon>Jonesiaceae</taxon>
        <taxon>Flavimobilis</taxon>
    </lineage>
</organism>
<protein>
    <submittedName>
        <fullName evidence="3">Uncharacterized protein</fullName>
    </submittedName>
</protein>
<keyword evidence="2" id="KW-0812">Transmembrane</keyword>
<sequence>MTTPGNDPFTTPPPPGQGSPTTPPYGVPDGQTYGAPTGRPYGAPQHGAPAPQPYGTPGGPQYGAPAPQPYGAPGWQQPAPSVRKTRGAKILTFLGIGLGLVSLVLLVVGFSQITSAVAQGTTELTETIVTVPSPGTRDTELAAGSTYEIWATQSTTFSPSVTDITVTDPTGAVVALSGATNAPDLSDLGIDLVGRFTTTETGTYTVTVPEGADVVLTSAGAFDDLVSTLTAGGGMLVGGFLLGSLAFLMTVAGAIWWGVAASNNRKARALGAGRPVG</sequence>
<evidence type="ECO:0000313" key="4">
    <source>
        <dbReference type="Proteomes" id="UP000642107"/>
    </source>
</evidence>
<keyword evidence="2" id="KW-0472">Membrane</keyword>
<dbReference type="RefSeq" id="WP_192281776.1">
    <property type="nucleotide sequence ID" value="NZ_JACZDF010000008.1"/>
</dbReference>
<evidence type="ECO:0000313" key="3">
    <source>
        <dbReference type="EMBL" id="MBD9700346.1"/>
    </source>
</evidence>
<accession>A0ABR9DVE2</accession>
<feature type="transmembrane region" description="Helical" evidence="2">
    <location>
        <begin position="90"/>
        <end position="110"/>
    </location>
</feature>
<keyword evidence="4" id="KW-1185">Reference proteome</keyword>
<dbReference type="EMBL" id="JACZDF010000008">
    <property type="protein sequence ID" value="MBD9700346.1"/>
    <property type="molecule type" value="Genomic_DNA"/>
</dbReference>
<reference evidence="3 4" key="1">
    <citation type="submission" date="2020-09" db="EMBL/GenBank/DDBJ databases">
        <title>Flavimobilis rhizosphaerae sp. nov., isolated from rhizosphere soil of Spartina alterniflora.</title>
        <authorList>
            <person name="Hanqin C."/>
        </authorList>
    </citation>
    <scope>NUCLEOTIDE SEQUENCE [LARGE SCALE GENOMIC DNA]</scope>
    <source>
        <strain evidence="3 4">GY 10621</strain>
    </source>
</reference>
<feature type="compositionally biased region" description="Low complexity" evidence="1">
    <location>
        <begin position="62"/>
        <end position="80"/>
    </location>
</feature>
<evidence type="ECO:0000256" key="1">
    <source>
        <dbReference type="SAM" id="MobiDB-lite"/>
    </source>
</evidence>
<gene>
    <name evidence="3" type="ORF">IGS67_12765</name>
</gene>
<name>A0ABR9DVE2_9MICO</name>
<feature type="compositionally biased region" description="Pro residues" evidence="1">
    <location>
        <begin position="10"/>
        <end position="26"/>
    </location>
</feature>
<dbReference type="Proteomes" id="UP000642107">
    <property type="component" value="Unassembled WGS sequence"/>
</dbReference>
<comment type="caution">
    <text evidence="3">The sequence shown here is derived from an EMBL/GenBank/DDBJ whole genome shotgun (WGS) entry which is preliminary data.</text>
</comment>